<evidence type="ECO:0000256" key="6">
    <source>
        <dbReference type="SAM" id="MobiDB-lite"/>
    </source>
</evidence>
<dbReference type="GO" id="GO:0016020">
    <property type="term" value="C:membrane"/>
    <property type="evidence" value="ECO:0007669"/>
    <property type="project" value="InterPro"/>
</dbReference>
<keyword evidence="4" id="KW-0449">Lipoprotein</keyword>
<dbReference type="SUPFAM" id="SSF52540">
    <property type="entry name" value="P-loop containing nucleoside triphosphate hydrolases"/>
    <property type="match status" value="1"/>
</dbReference>
<evidence type="ECO:0000256" key="5">
    <source>
        <dbReference type="ARBA" id="ARBA00046278"/>
    </source>
</evidence>
<dbReference type="AlphaFoldDB" id="A0A7R9DM42"/>
<dbReference type="InterPro" id="IPR020849">
    <property type="entry name" value="Small_GTPase_Ras-type"/>
</dbReference>
<dbReference type="GO" id="GO:0012505">
    <property type="term" value="C:endomembrane system"/>
    <property type="evidence" value="ECO:0007669"/>
    <property type="project" value="UniProtKB-SubCell"/>
</dbReference>
<keyword evidence="3" id="KW-0342">GTP-binding</keyword>
<evidence type="ECO:0000313" key="7">
    <source>
        <dbReference type="EMBL" id="CAD7417248.1"/>
    </source>
</evidence>
<evidence type="ECO:0000256" key="1">
    <source>
        <dbReference type="ARBA" id="ARBA00022481"/>
    </source>
</evidence>
<evidence type="ECO:0000256" key="2">
    <source>
        <dbReference type="ARBA" id="ARBA00022741"/>
    </source>
</evidence>
<dbReference type="EMBL" id="OD013077">
    <property type="protein sequence ID" value="CAD7417248.1"/>
    <property type="molecule type" value="Genomic_DNA"/>
</dbReference>
<protein>
    <submittedName>
        <fullName evidence="7">Uncharacterized protein</fullName>
    </submittedName>
</protein>
<dbReference type="PROSITE" id="PS51421">
    <property type="entry name" value="RAS"/>
    <property type="match status" value="1"/>
</dbReference>
<keyword evidence="1" id="KW-0488">Methylation</keyword>
<dbReference type="PROSITE" id="PS51419">
    <property type="entry name" value="RAB"/>
    <property type="match status" value="1"/>
</dbReference>
<evidence type="ECO:0000256" key="3">
    <source>
        <dbReference type="ARBA" id="ARBA00023134"/>
    </source>
</evidence>
<evidence type="ECO:0000256" key="4">
    <source>
        <dbReference type="ARBA" id="ARBA00023288"/>
    </source>
</evidence>
<organism evidence="7">
    <name type="scientific">Timema poppense</name>
    <name type="common">Walking stick</name>
    <dbReference type="NCBI Taxonomy" id="170557"/>
    <lineage>
        <taxon>Eukaryota</taxon>
        <taxon>Metazoa</taxon>
        <taxon>Ecdysozoa</taxon>
        <taxon>Arthropoda</taxon>
        <taxon>Hexapoda</taxon>
        <taxon>Insecta</taxon>
        <taxon>Pterygota</taxon>
        <taxon>Neoptera</taxon>
        <taxon>Polyneoptera</taxon>
        <taxon>Phasmatodea</taxon>
        <taxon>Timematodea</taxon>
        <taxon>Timematoidea</taxon>
        <taxon>Timematidae</taxon>
        <taxon>Timema</taxon>
    </lineage>
</organism>
<dbReference type="GO" id="GO:0005525">
    <property type="term" value="F:GTP binding"/>
    <property type="evidence" value="ECO:0007669"/>
    <property type="project" value="UniProtKB-KW"/>
</dbReference>
<dbReference type="SMART" id="SM00175">
    <property type="entry name" value="RAB"/>
    <property type="match status" value="1"/>
</dbReference>
<accession>A0A7R9DM42</accession>
<feature type="region of interest" description="Disordered" evidence="6">
    <location>
        <begin position="94"/>
        <end position="114"/>
    </location>
</feature>
<dbReference type="GO" id="GO:0003924">
    <property type="term" value="F:GTPase activity"/>
    <property type="evidence" value="ECO:0007669"/>
    <property type="project" value="InterPro"/>
</dbReference>
<comment type="subcellular location">
    <subcellularLocation>
        <location evidence="5">Endomembrane system</location>
        <topology evidence="5">Lipid-anchor</topology>
        <orientation evidence="5">Cytoplasmic side</orientation>
    </subcellularLocation>
</comment>
<reference evidence="7" key="1">
    <citation type="submission" date="2020-11" db="EMBL/GenBank/DDBJ databases">
        <authorList>
            <person name="Tran Van P."/>
        </authorList>
    </citation>
    <scope>NUCLEOTIDE SEQUENCE</scope>
</reference>
<dbReference type="GO" id="GO:0007165">
    <property type="term" value="P:signal transduction"/>
    <property type="evidence" value="ECO:0007669"/>
    <property type="project" value="InterPro"/>
</dbReference>
<dbReference type="Gene3D" id="3.40.50.300">
    <property type="entry name" value="P-loop containing nucleotide triphosphate hydrolases"/>
    <property type="match status" value="1"/>
</dbReference>
<dbReference type="Pfam" id="PF00071">
    <property type="entry name" value="Ras"/>
    <property type="match status" value="1"/>
</dbReference>
<name>A0A7R9DM42_TIMPO</name>
<dbReference type="InterPro" id="IPR001806">
    <property type="entry name" value="Small_GTPase"/>
</dbReference>
<dbReference type="PRINTS" id="PR00449">
    <property type="entry name" value="RASTRNSFRMNG"/>
</dbReference>
<proteinExistence type="predicted"/>
<keyword evidence="2" id="KW-0547">Nucleotide-binding</keyword>
<gene>
    <name evidence="7" type="ORF">TPSB3V08_LOCUS11635</name>
</gene>
<dbReference type="InterPro" id="IPR027417">
    <property type="entry name" value="P-loop_NTPase"/>
</dbReference>
<sequence>MYREQIKRVKEVPMNEPQVRTLSKRLSSVSSVKCCCDSILVVGNKCDLPTRSVNPSQAQDISRQYNIPFVETSAKTRLGVDDAFYTLVREIKKDVKGPQEQEQEERGEDELRQEDVLYLIVGSAVTSANDPTT</sequence>
<dbReference type="PANTHER" id="PTHR24070">
    <property type="entry name" value="RAS, DI-RAS, AND RHEB FAMILY MEMBERS OF SMALL GTPASE SUPERFAMILY"/>
    <property type="match status" value="1"/>
</dbReference>
<dbReference type="SMART" id="SM00173">
    <property type="entry name" value="RAS"/>
    <property type="match status" value="1"/>
</dbReference>